<organism evidence="7 8">
    <name type="scientific">Deinococcus reticulitermitis</name>
    <dbReference type="NCBI Taxonomy" id="856736"/>
    <lineage>
        <taxon>Bacteria</taxon>
        <taxon>Thermotogati</taxon>
        <taxon>Deinococcota</taxon>
        <taxon>Deinococci</taxon>
        <taxon>Deinococcales</taxon>
        <taxon>Deinococcaceae</taxon>
        <taxon>Deinococcus</taxon>
    </lineage>
</organism>
<dbReference type="Gene3D" id="3.30.230.10">
    <property type="match status" value="1"/>
</dbReference>
<evidence type="ECO:0000256" key="3">
    <source>
        <dbReference type="ARBA" id="ARBA00023204"/>
    </source>
</evidence>
<evidence type="ECO:0000256" key="4">
    <source>
        <dbReference type="HAMAP-Rule" id="MF_00149"/>
    </source>
</evidence>
<dbReference type="RefSeq" id="WP_092263608.1">
    <property type="nucleotide sequence ID" value="NZ_FNZA01000003.1"/>
</dbReference>
<dbReference type="InterPro" id="IPR014762">
    <property type="entry name" value="DNA_mismatch_repair_CS"/>
</dbReference>
<proteinExistence type="inferred from homology"/>
<dbReference type="HAMAP" id="MF_00149">
    <property type="entry name" value="DNA_mis_repair"/>
    <property type="match status" value="1"/>
</dbReference>
<dbReference type="InterPro" id="IPR042120">
    <property type="entry name" value="MutL_C_dimsub"/>
</dbReference>
<dbReference type="InterPro" id="IPR042121">
    <property type="entry name" value="MutL_C_regsub"/>
</dbReference>
<feature type="domain" description="MutL C-terminal dimerisation" evidence="5">
    <location>
        <begin position="363"/>
        <end position="499"/>
    </location>
</feature>
<feature type="domain" description="DNA mismatch repair protein S5" evidence="6">
    <location>
        <begin position="212"/>
        <end position="332"/>
    </location>
</feature>
<dbReference type="CDD" id="cd16926">
    <property type="entry name" value="HATPase_MutL-MLH-PMS-like"/>
    <property type="match status" value="1"/>
</dbReference>
<dbReference type="InterPro" id="IPR020568">
    <property type="entry name" value="Ribosomal_Su5_D2-typ_SF"/>
</dbReference>
<dbReference type="Pfam" id="PF08676">
    <property type="entry name" value="MutL_C"/>
    <property type="match status" value="1"/>
</dbReference>
<dbReference type="PANTHER" id="PTHR10073">
    <property type="entry name" value="DNA MISMATCH REPAIR PROTEIN MLH, PMS, MUTL"/>
    <property type="match status" value="1"/>
</dbReference>
<dbReference type="GO" id="GO:0032300">
    <property type="term" value="C:mismatch repair complex"/>
    <property type="evidence" value="ECO:0007669"/>
    <property type="project" value="InterPro"/>
</dbReference>
<dbReference type="NCBIfam" id="TIGR00585">
    <property type="entry name" value="mutl"/>
    <property type="match status" value="1"/>
</dbReference>
<dbReference type="InterPro" id="IPR037198">
    <property type="entry name" value="MutL_C_sf"/>
</dbReference>
<dbReference type="InterPro" id="IPR014790">
    <property type="entry name" value="MutL_C"/>
</dbReference>
<dbReference type="PANTHER" id="PTHR10073:SF12">
    <property type="entry name" value="DNA MISMATCH REPAIR PROTEIN MLH1"/>
    <property type="match status" value="1"/>
</dbReference>
<evidence type="ECO:0000256" key="2">
    <source>
        <dbReference type="ARBA" id="ARBA00022763"/>
    </source>
</evidence>
<keyword evidence="8" id="KW-1185">Reference proteome</keyword>
<evidence type="ECO:0000313" key="8">
    <source>
        <dbReference type="Proteomes" id="UP000199223"/>
    </source>
</evidence>
<dbReference type="SUPFAM" id="SSF118116">
    <property type="entry name" value="DNA mismatch repair protein MutL"/>
    <property type="match status" value="1"/>
</dbReference>
<dbReference type="EMBL" id="FNZA01000003">
    <property type="protein sequence ID" value="SEJ00691.1"/>
    <property type="molecule type" value="Genomic_DNA"/>
</dbReference>
<dbReference type="SMART" id="SM00853">
    <property type="entry name" value="MutL_C"/>
    <property type="match status" value="1"/>
</dbReference>
<evidence type="ECO:0000259" key="6">
    <source>
        <dbReference type="SMART" id="SM01340"/>
    </source>
</evidence>
<evidence type="ECO:0000256" key="1">
    <source>
        <dbReference type="ARBA" id="ARBA00006082"/>
    </source>
</evidence>
<dbReference type="SUPFAM" id="SSF55874">
    <property type="entry name" value="ATPase domain of HSP90 chaperone/DNA topoisomerase II/histidine kinase"/>
    <property type="match status" value="1"/>
</dbReference>
<dbReference type="SUPFAM" id="SSF54211">
    <property type="entry name" value="Ribosomal protein S5 domain 2-like"/>
    <property type="match status" value="1"/>
</dbReference>
<comment type="function">
    <text evidence="4">This protein is involved in the repair of mismatches in DNA. It is required for dam-dependent methyl-directed DNA mismatch repair. May act as a 'molecular matchmaker', a protein that promotes the formation of a stable complex between two or more DNA-binding proteins in an ATP-dependent manner without itself being part of a final effector complex.</text>
</comment>
<evidence type="ECO:0000259" key="5">
    <source>
        <dbReference type="SMART" id="SM00853"/>
    </source>
</evidence>
<dbReference type="GO" id="GO:0140664">
    <property type="term" value="F:ATP-dependent DNA damage sensor activity"/>
    <property type="evidence" value="ECO:0007669"/>
    <property type="project" value="InterPro"/>
</dbReference>
<dbReference type="PROSITE" id="PS00058">
    <property type="entry name" value="DNA_MISMATCH_REPAIR_1"/>
    <property type="match status" value="1"/>
</dbReference>
<dbReference type="InterPro" id="IPR003594">
    <property type="entry name" value="HATPase_dom"/>
</dbReference>
<dbReference type="GO" id="GO:0005524">
    <property type="term" value="F:ATP binding"/>
    <property type="evidence" value="ECO:0007669"/>
    <property type="project" value="InterPro"/>
</dbReference>
<dbReference type="Gene3D" id="3.30.1540.20">
    <property type="entry name" value="MutL, C-terminal domain, dimerisation subdomain"/>
    <property type="match status" value="1"/>
</dbReference>
<dbReference type="Pfam" id="PF01119">
    <property type="entry name" value="DNA_mis_repair"/>
    <property type="match status" value="1"/>
</dbReference>
<dbReference type="InterPro" id="IPR002099">
    <property type="entry name" value="MutL/Mlh/PMS"/>
</dbReference>
<dbReference type="InterPro" id="IPR038973">
    <property type="entry name" value="MutL/Mlh/Pms-like"/>
</dbReference>
<name>A0A1H6V811_9DEIO</name>
<dbReference type="Pfam" id="PF02518">
    <property type="entry name" value="HATPase_c"/>
    <property type="match status" value="1"/>
</dbReference>
<gene>
    <name evidence="4" type="primary">mutL</name>
    <name evidence="7" type="ORF">SAMN04488058_10380</name>
</gene>
<dbReference type="InterPro" id="IPR020667">
    <property type="entry name" value="DNA_mismatch_repair_MutL"/>
</dbReference>
<dbReference type="InterPro" id="IPR013507">
    <property type="entry name" value="DNA_mismatch_S5_2-like"/>
</dbReference>
<dbReference type="GO" id="GO:0006298">
    <property type="term" value="P:mismatch repair"/>
    <property type="evidence" value="ECO:0007669"/>
    <property type="project" value="UniProtKB-UniRule"/>
</dbReference>
<reference evidence="8" key="1">
    <citation type="submission" date="2016-10" db="EMBL/GenBank/DDBJ databases">
        <authorList>
            <person name="Varghese N."/>
            <person name="Submissions S."/>
        </authorList>
    </citation>
    <scope>NUCLEOTIDE SEQUENCE [LARGE SCALE GENOMIC DNA]</scope>
    <source>
        <strain evidence="8">CGMCC 1.10218</strain>
    </source>
</reference>
<sequence length="567" mass="60160">MLTPRTIIVLPSHVARRIAAGEVVSRPLDVVRELIENALDAGATRLEIELCGGGLDLVRVRDNGAGIPADSVALAPTRHATSKLSAGEAGAALHVTSLGFRGEALWAAAQAGELHLVTRPAAQVGACEVWAQAEEVRVGRTSAPAGTTVTVRSLFARLPARLRTQATAGAETREMTALVGRYVLHHPERHWRLSVDGEARLTHAPADHRGAVATVYGPLSANRVLTVDLPAEGGAGVRGVVSRPELTRARRDRMHFAVNGRPVLAPPELERAVIAAYAELLPAGAAPLCVLDLTVAPEDHDPNIHPAKQVVALADLPGVAERVREAVARALAAHPLVRAAPALLAPPEARPAPTASTFPELTLLGVYQELYLLAQGEGDLWVVDAHAAHERSLYERLTRALAQAEAHDLAAPELLHLSPEQTARLHERGAELRSWGLTLEDFGAGLARLRTLPAALAALPVPRLHELIVETVLGEGPDPRREVLARLACAPALKAGMLDLGRGEAVLAALRECEQPWACPHGRPTVLRLSERDLAHAFGRRGVRDVARGRDAGAGWANAAAVGRTED</sequence>
<dbReference type="SMART" id="SM01340">
    <property type="entry name" value="DNA_mis_repair"/>
    <property type="match status" value="1"/>
</dbReference>
<evidence type="ECO:0000313" key="7">
    <source>
        <dbReference type="EMBL" id="SEJ00691.1"/>
    </source>
</evidence>
<dbReference type="Gene3D" id="3.30.1370.100">
    <property type="entry name" value="MutL, C-terminal domain, regulatory subdomain"/>
    <property type="match status" value="1"/>
</dbReference>
<dbReference type="OrthoDB" id="9763467at2"/>
<dbReference type="GO" id="GO:0030983">
    <property type="term" value="F:mismatched DNA binding"/>
    <property type="evidence" value="ECO:0007669"/>
    <property type="project" value="InterPro"/>
</dbReference>
<keyword evidence="3 4" id="KW-0234">DNA repair</keyword>
<dbReference type="CDD" id="cd00782">
    <property type="entry name" value="MutL_Trans"/>
    <property type="match status" value="1"/>
</dbReference>
<dbReference type="Proteomes" id="UP000199223">
    <property type="component" value="Unassembled WGS sequence"/>
</dbReference>
<keyword evidence="2 4" id="KW-0227">DNA damage</keyword>
<dbReference type="GO" id="GO:0016887">
    <property type="term" value="F:ATP hydrolysis activity"/>
    <property type="evidence" value="ECO:0007669"/>
    <property type="project" value="InterPro"/>
</dbReference>
<dbReference type="InterPro" id="IPR014721">
    <property type="entry name" value="Ribsml_uS5_D2-typ_fold_subgr"/>
</dbReference>
<accession>A0A1H6V811</accession>
<dbReference type="STRING" id="856736.SAMN04488058_10380"/>
<comment type="similarity">
    <text evidence="1 4">Belongs to the DNA mismatch repair MutL/HexB family.</text>
</comment>
<dbReference type="InterPro" id="IPR036890">
    <property type="entry name" value="HATPase_C_sf"/>
</dbReference>
<protein>
    <recommendedName>
        <fullName evidence="4">DNA mismatch repair protein MutL</fullName>
    </recommendedName>
</protein>
<dbReference type="Gene3D" id="3.30.565.10">
    <property type="entry name" value="Histidine kinase-like ATPase, C-terminal domain"/>
    <property type="match status" value="1"/>
</dbReference>
<dbReference type="AlphaFoldDB" id="A0A1H6V811"/>